<dbReference type="PROSITE" id="PS50817">
    <property type="entry name" value="INTEIN_N_TER"/>
    <property type="match status" value="1"/>
</dbReference>
<dbReference type="SMART" id="SM00306">
    <property type="entry name" value="HintN"/>
    <property type="match status" value="1"/>
</dbReference>
<dbReference type="EMBL" id="VICD02000084">
    <property type="protein sequence ID" value="KAB8194371.1"/>
    <property type="molecule type" value="Genomic_DNA"/>
</dbReference>
<evidence type="ECO:0000259" key="1">
    <source>
        <dbReference type="SMART" id="SM00306"/>
    </source>
</evidence>
<gene>
    <name evidence="2" type="ORF">FKV24_006030</name>
</gene>
<dbReference type="SUPFAM" id="SSF51294">
    <property type="entry name" value="Hedgehog/intein (Hint) domain"/>
    <property type="match status" value="1"/>
</dbReference>
<feature type="domain" description="Hint" evidence="1">
    <location>
        <begin position="395"/>
        <end position="485"/>
    </location>
</feature>
<organism evidence="2 3">
    <name type="scientific">Marilutibacter maris</name>
    <dbReference type="NCBI Taxonomy" id="1605891"/>
    <lineage>
        <taxon>Bacteria</taxon>
        <taxon>Pseudomonadati</taxon>
        <taxon>Pseudomonadota</taxon>
        <taxon>Gammaproteobacteria</taxon>
        <taxon>Lysobacterales</taxon>
        <taxon>Lysobacteraceae</taxon>
        <taxon>Marilutibacter</taxon>
    </lineage>
</organism>
<dbReference type="AlphaFoldDB" id="A0A508AXB5"/>
<proteinExistence type="predicted"/>
<dbReference type="GO" id="GO:0016539">
    <property type="term" value="P:intein-mediated protein splicing"/>
    <property type="evidence" value="ECO:0007669"/>
    <property type="project" value="InterPro"/>
</dbReference>
<name>A0A508AXB5_9GAMM</name>
<accession>A0A508AXB5</accession>
<protein>
    <recommendedName>
        <fullName evidence="1">Hint domain-containing protein</fullName>
    </recommendedName>
</protein>
<sequence length="582" mass="62701">MFTRWIRTLGLASLGLVAIAHAGEPARLSAQESNDLRQLIDSAPERGEAALMDLSDPANERAYRALLRLNGLTPENRPHLYRTLAQVKAAHLALRANGEALPALSPRNAAFIGADTPSDDYAVLNIGTNDWKTIDSTAFSTMFNGSHYSNTMVTVTNDQGEVIKTNHAEEWDGGRDMAVDSGLGENNTGGAIDALGVYYGEDNTGKPYGPVYAVMSGGYFPKQINNDKPVVTTTNDHIVVCLNRANPDPSAPTECDYGPTDPGHMPPNIKFPFKGSVQYFGNIDVDPATGKPAKGSYSVSLSLTGRTTGGNCKLVDIGESFMNDPNTKVNGNTITWDLEPADFGTVCWQNNEYYTLTLALMLNIERVPVWATITNAPNTKPTVSTLITKDLQLQYGCIVEGTPILMADGSLKAVEDVRRGDRLRGRDGGPVVVEWRTTGWDTRSVELTDSAGRNVRLTPLHPVATRGGMVQARELKVGDVIYGPDGESRLVEVSMQQVPQAFNVYNLGVLGGDGAFIAERDDAAFFAGSVLVGDAAVQGELARKRAAADRAGSPAQLRHRVPAAWHADFDNWVKEQAASVKP</sequence>
<dbReference type="Proteomes" id="UP000320431">
    <property type="component" value="Unassembled WGS sequence"/>
</dbReference>
<dbReference type="CDD" id="cd00081">
    <property type="entry name" value="Hint"/>
    <property type="match status" value="1"/>
</dbReference>
<dbReference type="RefSeq" id="WP_141481728.1">
    <property type="nucleotide sequence ID" value="NZ_VICD02000084.1"/>
</dbReference>
<dbReference type="InterPro" id="IPR003587">
    <property type="entry name" value="Hint_dom_N"/>
</dbReference>
<dbReference type="InterPro" id="IPR036844">
    <property type="entry name" value="Hint_dom_sf"/>
</dbReference>
<evidence type="ECO:0000313" key="2">
    <source>
        <dbReference type="EMBL" id="KAB8194371.1"/>
    </source>
</evidence>
<dbReference type="InterPro" id="IPR006141">
    <property type="entry name" value="Intein_N"/>
</dbReference>
<comment type="caution">
    <text evidence="2">The sequence shown here is derived from an EMBL/GenBank/DDBJ whole genome shotgun (WGS) entry which is preliminary data.</text>
</comment>
<evidence type="ECO:0000313" key="3">
    <source>
        <dbReference type="Proteomes" id="UP000320431"/>
    </source>
</evidence>
<dbReference type="Gene3D" id="2.170.16.10">
    <property type="entry name" value="Hedgehog/Intein (Hint) domain"/>
    <property type="match status" value="1"/>
</dbReference>
<reference evidence="2 3" key="1">
    <citation type="submission" date="2019-10" db="EMBL/GenBank/DDBJ databases">
        <title>Lysobacter alkalisoli sp. nov., isolated from saline-alkaline soil.</title>
        <authorList>
            <person name="Sun J.-Q."/>
        </authorList>
    </citation>
    <scope>NUCLEOTIDE SEQUENCE [LARGE SCALE GENOMIC DNA]</scope>
    <source>
        <strain evidence="2 3">KCTC 42381</strain>
    </source>
</reference>